<organism evidence="2 3">
    <name type="scientific">Actinoplanes philippinensis</name>
    <dbReference type="NCBI Taxonomy" id="35752"/>
    <lineage>
        <taxon>Bacteria</taxon>
        <taxon>Bacillati</taxon>
        <taxon>Actinomycetota</taxon>
        <taxon>Actinomycetes</taxon>
        <taxon>Micromonosporales</taxon>
        <taxon>Micromonosporaceae</taxon>
        <taxon>Actinoplanes</taxon>
    </lineage>
</organism>
<accession>A0A1I2M763</accession>
<name>A0A1I2M763_9ACTN</name>
<protein>
    <submittedName>
        <fullName evidence="2">Uncharacterized protein</fullName>
    </submittedName>
</protein>
<dbReference type="RefSeq" id="WP_093621832.1">
    <property type="nucleotide sequence ID" value="NZ_BOMT01000108.1"/>
</dbReference>
<proteinExistence type="predicted"/>
<reference evidence="2 3" key="1">
    <citation type="submission" date="2016-10" db="EMBL/GenBank/DDBJ databases">
        <authorList>
            <person name="de Groot N.N."/>
        </authorList>
    </citation>
    <scope>NUCLEOTIDE SEQUENCE [LARGE SCALE GENOMIC DNA]</scope>
    <source>
        <strain evidence="2 3">DSM 43019</strain>
    </source>
</reference>
<evidence type="ECO:0000313" key="3">
    <source>
        <dbReference type="Proteomes" id="UP000199645"/>
    </source>
</evidence>
<dbReference type="STRING" id="35752.SAMN05421541_12726"/>
<evidence type="ECO:0000313" key="2">
    <source>
        <dbReference type="EMBL" id="SFF87312.1"/>
    </source>
</evidence>
<gene>
    <name evidence="2" type="ORF">SAMN05421541_12726</name>
</gene>
<dbReference type="EMBL" id="FONV01000027">
    <property type="protein sequence ID" value="SFF87312.1"/>
    <property type="molecule type" value="Genomic_DNA"/>
</dbReference>
<keyword evidence="3" id="KW-1185">Reference proteome</keyword>
<sequence length="138" mass="14223">MGPAGYDLSSIRHRPGGRAGGAARPDLLTLFDFEVARAADGPIEPVTLPGGEALTAIAGDSTGGTYLQVGDGDVRPVLYVGSEGEGGLVARSLRDALALVAGVSGVHDATAFPVDEDGGRALRDHLARTSEEIRFWQP</sequence>
<feature type="region of interest" description="Disordered" evidence="1">
    <location>
        <begin position="1"/>
        <end position="20"/>
    </location>
</feature>
<dbReference type="Proteomes" id="UP000199645">
    <property type="component" value="Unassembled WGS sequence"/>
</dbReference>
<evidence type="ECO:0000256" key="1">
    <source>
        <dbReference type="SAM" id="MobiDB-lite"/>
    </source>
</evidence>
<dbReference type="OrthoDB" id="4541168at2"/>
<dbReference type="AlphaFoldDB" id="A0A1I2M763"/>